<dbReference type="EMBL" id="JBEPSN010000001">
    <property type="protein sequence ID" value="MET4538556.1"/>
    <property type="molecule type" value="Genomic_DNA"/>
</dbReference>
<proteinExistence type="inferred from homology"/>
<evidence type="ECO:0000313" key="8">
    <source>
        <dbReference type="Proteomes" id="UP001549307"/>
    </source>
</evidence>
<comment type="caution">
    <text evidence="7">The sequence shown here is derived from an EMBL/GenBank/DDBJ whole genome shotgun (WGS) entry which is preliminary data.</text>
</comment>
<dbReference type="Gene3D" id="3.40.190.290">
    <property type="match status" value="1"/>
</dbReference>
<name>A0ABV2P1T4_9MICC</name>
<dbReference type="InterPro" id="IPR005119">
    <property type="entry name" value="LysR_subst-bd"/>
</dbReference>
<dbReference type="PANTHER" id="PTHR30579">
    <property type="entry name" value="TRANSCRIPTIONAL REGULATOR"/>
    <property type="match status" value="1"/>
</dbReference>
<organism evidence="7 8">
    <name type="scientific">Arthrobacter bambusae</name>
    <dbReference type="NCBI Taxonomy" id="1338426"/>
    <lineage>
        <taxon>Bacteria</taxon>
        <taxon>Bacillati</taxon>
        <taxon>Actinomycetota</taxon>
        <taxon>Actinomycetes</taxon>
        <taxon>Micrococcales</taxon>
        <taxon>Micrococcaceae</taxon>
        <taxon>Arthrobacter</taxon>
    </lineage>
</organism>
<keyword evidence="4" id="KW-0010">Activator</keyword>
<dbReference type="Gene3D" id="1.10.10.10">
    <property type="entry name" value="Winged helix-like DNA-binding domain superfamily/Winged helix DNA-binding domain"/>
    <property type="match status" value="1"/>
</dbReference>
<evidence type="ECO:0000256" key="5">
    <source>
        <dbReference type="ARBA" id="ARBA00023163"/>
    </source>
</evidence>
<dbReference type="InterPro" id="IPR017685">
    <property type="entry name" value="ArgP"/>
</dbReference>
<dbReference type="InterPro" id="IPR050176">
    <property type="entry name" value="LTTR"/>
</dbReference>
<keyword evidence="3" id="KW-0238">DNA-binding</keyword>
<dbReference type="InterPro" id="IPR000847">
    <property type="entry name" value="LysR_HTH_N"/>
</dbReference>
<evidence type="ECO:0000259" key="6">
    <source>
        <dbReference type="PROSITE" id="PS50931"/>
    </source>
</evidence>
<keyword evidence="2" id="KW-0805">Transcription regulation</keyword>
<dbReference type="InterPro" id="IPR036388">
    <property type="entry name" value="WH-like_DNA-bd_sf"/>
</dbReference>
<evidence type="ECO:0000256" key="2">
    <source>
        <dbReference type="ARBA" id="ARBA00023015"/>
    </source>
</evidence>
<dbReference type="PANTHER" id="PTHR30579:SF2">
    <property type="entry name" value="HTH-TYPE TRANSCRIPTIONAL REGULATOR ARGP"/>
    <property type="match status" value="1"/>
</dbReference>
<accession>A0ABV2P1T4</accession>
<gene>
    <name evidence="7" type="ORF">ABIE37_000311</name>
</gene>
<evidence type="ECO:0000256" key="1">
    <source>
        <dbReference type="ARBA" id="ARBA00009437"/>
    </source>
</evidence>
<dbReference type="Proteomes" id="UP001549307">
    <property type="component" value="Unassembled WGS sequence"/>
</dbReference>
<evidence type="ECO:0000313" key="7">
    <source>
        <dbReference type="EMBL" id="MET4538556.1"/>
    </source>
</evidence>
<feature type="domain" description="HTH lysR-type" evidence="6">
    <location>
        <begin position="15"/>
        <end position="71"/>
    </location>
</feature>
<keyword evidence="8" id="KW-1185">Reference proteome</keyword>
<sequence>MVGQKSPKVPYVYTMNFEHLKTLSAIVATGSFDGAATLLGITPSAVSQRIKALESSAGQILVRRSLPSSPTEAGAILLRTARQIQALEADALQSLGRGPAGRSTASIAVNADSLATWFIPVLHEAATWTDTELDLHIEDQDHSSRLLRQGDVLGAVTTEPKPVGGCRAEPLGVMRYIPAASPGLRESYETTDGINWPEMPMLQFSTNDDMQHRLLRSQGVERFPPTHTIPSSEGFLEAARAGLGWGMIPEQQLKHGRPGDGLVALPGAAAHDVALYWQCWALASPRLERITAAVQAAGSHLRRN</sequence>
<protein>
    <submittedName>
        <fullName evidence="7">LysR family transcriptional regulator (Chromosome initiation inhibitor)</fullName>
    </submittedName>
</protein>
<dbReference type="InterPro" id="IPR036390">
    <property type="entry name" value="WH_DNA-bd_sf"/>
</dbReference>
<dbReference type="PROSITE" id="PS50931">
    <property type="entry name" value="HTH_LYSR"/>
    <property type="match status" value="1"/>
</dbReference>
<evidence type="ECO:0000256" key="3">
    <source>
        <dbReference type="ARBA" id="ARBA00023125"/>
    </source>
</evidence>
<dbReference type="SUPFAM" id="SSF46785">
    <property type="entry name" value="Winged helix' DNA-binding domain"/>
    <property type="match status" value="1"/>
</dbReference>
<reference evidence="7 8" key="1">
    <citation type="submission" date="2024-06" db="EMBL/GenBank/DDBJ databases">
        <title>Sorghum-associated microbial communities from plants grown in Nebraska, USA.</title>
        <authorList>
            <person name="Schachtman D."/>
        </authorList>
    </citation>
    <scope>NUCLEOTIDE SEQUENCE [LARGE SCALE GENOMIC DNA]</scope>
    <source>
        <strain evidence="7 8">3552</strain>
    </source>
</reference>
<dbReference type="Pfam" id="PF03466">
    <property type="entry name" value="LysR_substrate"/>
    <property type="match status" value="1"/>
</dbReference>
<dbReference type="SUPFAM" id="SSF53850">
    <property type="entry name" value="Periplasmic binding protein-like II"/>
    <property type="match status" value="1"/>
</dbReference>
<dbReference type="Pfam" id="PF00126">
    <property type="entry name" value="HTH_1"/>
    <property type="match status" value="1"/>
</dbReference>
<evidence type="ECO:0000256" key="4">
    <source>
        <dbReference type="ARBA" id="ARBA00023159"/>
    </source>
</evidence>
<keyword evidence="5" id="KW-0804">Transcription</keyword>
<comment type="similarity">
    <text evidence="1">Belongs to the LysR transcriptional regulatory family.</text>
</comment>
<dbReference type="NCBIfam" id="TIGR03298">
    <property type="entry name" value="argP"/>
    <property type="match status" value="1"/>
</dbReference>
<dbReference type="NCBIfam" id="NF002964">
    <property type="entry name" value="PRK03635.1"/>
    <property type="match status" value="1"/>
</dbReference>